<evidence type="ECO:0000313" key="2">
    <source>
        <dbReference type="Proteomes" id="UP000028999"/>
    </source>
</evidence>
<gene>
    <name evidence="1" type="primary">BnaC07g04090D</name>
    <name evidence="1" type="ORF">GSBRNA2T00045810001</name>
</gene>
<accession>A0A078GZE9</accession>
<dbReference type="STRING" id="3708.A0A078GZE9"/>
<organism evidence="1 2">
    <name type="scientific">Brassica napus</name>
    <name type="common">Rape</name>
    <dbReference type="NCBI Taxonomy" id="3708"/>
    <lineage>
        <taxon>Eukaryota</taxon>
        <taxon>Viridiplantae</taxon>
        <taxon>Streptophyta</taxon>
        <taxon>Embryophyta</taxon>
        <taxon>Tracheophyta</taxon>
        <taxon>Spermatophyta</taxon>
        <taxon>Magnoliopsida</taxon>
        <taxon>eudicotyledons</taxon>
        <taxon>Gunneridae</taxon>
        <taxon>Pentapetalae</taxon>
        <taxon>rosids</taxon>
        <taxon>malvids</taxon>
        <taxon>Brassicales</taxon>
        <taxon>Brassicaceae</taxon>
        <taxon>Brassiceae</taxon>
        <taxon>Brassica</taxon>
    </lineage>
</organism>
<evidence type="ECO:0000313" key="1">
    <source>
        <dbReference type="EMBL" id="CDY30572.1"/>
    </source>
</evidence>
<dbReference type="AlphaFoldDB" id="A0A078GZE9"/>
<dbReference type="Proteomes" id="UP000028999">
    <property type="component" value="Unassembled WGS sequence"/>
</dbReference>
<reference evidence="1 2" key="1">
    <citation type="journal article" date="2014" name="Science">
        <title>Plant genetics. Early allopolyploid evolution in the post-Neolithic Brassica napus oilseed genome.</title>
        <authorList>
            <person name="Chalhoub B."/>
            <person name="Denoeud F."/>
            <person name="Liu S."/>
            <person name="Parkin I.A."/>
            <person name="Tang H."/>
            <person name="Wang X."/>
            <person name="Chiquet J."/>
            <person name="Belcram H."/>
            <person name="Tong C."/>
            <person name="Samans B."/>
            <person name="Correa M."/>
            <person name="Da Silva C."/>
            <person name="Just J."/>
            <person name="Falentin C."/>
            <person name="Koh C.S."/>
            <person name="Le Clainche I."/>
            <person name="Bernard M."/>
            <person name="Bento P."/>
            <person name="Noel B."/>
            <person name="Labadie K."/>
            <person name="Alberti A."/>
            <person name="Charles M."/>
            <person name="Arnaud D."/>
            <person name="Guo H."/>
            <person name="Daviaud C."/>
            <person name="Alamery S."/>
            <person name="Jabbari K."/>
            <person name="Zhao M."/>
            <person name="Edger P.P."/>
            <person name="Chelaifa H."/>
            <person name="Tack D."/>
            <person name="Lassalle G."/>
            <person name="Mestiri I."/>
            <person name="Schnel N."/>
            <person name="Le Paslier M.C."/>
            <person name="Fan G."/>
            <person name="Renault V."/>
            <person name="Bayer P.E."/>
            <person name="Golicz A.A."/>
            <person name="Manoli S."/>
            <person name="Lee T.H."/>
            <person name="Thi V.H."/>
            <person name="Chalabi S."/>
            <person name="Hu Q."/>
            <person name="Fan C."/>
            <person name="Tollenaere R."/>
            <person name="Lu Y."/>
            <person name="Battail C."/>
            <person name="Shen J."/>
            <person name="Sidebottom C.H."/>
            <person name="Wang X."/>
            <person name="Canaguier A."/>
            <person name="Chauveau A."/>
            <person name="Berard A."/>
            <person name="Deniot G."/>
            <person name="Guan M."/>
            <person name="Liu Z."/>
            <person name="Sun F."/>
            <person name="Lim Y.P."/>
            <person name="Lyons E."/>
            <person name="Town C.D."/>
            <person name="Bancroft I."/>
            <person name="Wang X."/>
            <person name="Meng J."/>
            <person name="Ma J."/>
            <person name="Pires J.C."/>
            <person name="King G.J."/>
            <person name="Brunel D."/>
            <person name="Delourme R."/>
            <person name="Renard M."/>
            <person name="Aury J.M."/>
            <person name="Adams K.L."/>
            <person name="Batley J."/>
            <person name="Snowdon R.J."/>
            <person name="Tost J."/>
            <person name="Edwards D."/>
            <person name="Zhou Y."/>
            <person name="Hua W."/>
            <person name="Sharpe A.G."/>
            <person name="Paterson A.H."/>
            <person name="Guan C."/>
            <person name="Wincker P."/>
        </authorList>
    </citation>
    <scope>NUCLEOTIDE SEQUENCE [LARGE SCALE GENOMIC DNA]</scope>
    <source>
        <strain evidence="2">cv. Darmor-bzh</strain>
    </source>
</reference>
<dbReference type="Gramene" id="CDY30572">
    <property type="protein sequence ID" value="CDY30572"/>
    <property type="gene ID" value="GSBRNA2T00045810001"/>
</dbReference>
<dbReference type="EMBL" id="LK032255">
    <property type="protein sequence ID" value="CDY30572.1"/>
    <property type="molecule type" value="Genomic_DNA"/>
</dbReference>
<dbReference type="PaxDb" id="3708-A0A078GZE9"/>
<keyword evidence="2" id="KW-1185">Reference proteome</keyword>
<name>A0A078GZE9_BRANA</name>
<proteinExistence type="predicted"/>
<sequence>MMGRLGAHIKRVIGLLYETRQTFTPEQINQNCYVIMLANKAVFDSLRNNAKVYYMRGGSLTRSRLMMSSNLCSKT</sequence>
<protein>
    <submittedName>
        <fullName evidence="1">BnaC07g04090D protein</fullName>
    </submittedName>
</protein>